<evidence type="ECO:0000256" key="1">
    <source>
        <dbReference type="ARBA" id="ARBA00007787"/>
    </source>
</evidence>
<dbReference type="InterPro" id="IPR036249">
    <property type="entry name" value="Thioredoxin-like_sf"/>
</dbReference>
<comment type="similarity">
    <text evidence="1">Belongs to the glutaredoxin family.</text>
</comment>
<proteinExistence type="inferred from homology"/>
<dbReference type="Proteomes" id="UP001060771">
    <property type="component" value="Chromosome"/>
</dbReference>
<name>A0ABM8BIZ3_9CREN</name>
<dbReference type="Pfam" id="PF13462">
    <property type="entry name" value="Thioredoxin_4"/>
    <property type="match status" value="1"/>
</dbReference>
<dbReference type="Gene3D" id="3.40.30.10">
    <property type="entry name" value="Glutaredoxin"/>
    <property type="match status" value="1"/>
</dbReference>
<keyword evidence="5" id="KW-1185">Reference proteome</keyword>
<protein>
    <recommendedName>
        <fullName evidence="3">Thioredoxin-like fold domain-containing protein</fullName>
    </recommendedName>
</protein>
<feature type="transmembrane region" description="Helical" evidence="2">
    <location>
        <begin position="12"/>
        <end position="31"/>
    </location>
</feature>
<sequence>MSSNKNTNRVLLIAVVVLAVALVGVLVYFLVLKSPSTLTVPSSNNNQGATQSSQSTQASMITLAFERGVENWLGLECIYNKYGGNATLNAINDTYKIAYNYLYEYEYTNNITYYIVYPIAQYQYLVSNYANCAVSESDQSLVSTVTSALSNFGTVAMELNMESNIPSNYIGTPLFIVFNRANNITYVIVGASPSVFYAINYSKAGNITTFTYQGHELGYGFKANSTQVAFINELSSSGLGIGNSNANVTVIEYLDPECPACTIFQLEYGGYLDHLIGSGSIYYVIQYFPTHVLDYGCSSPTIEPMLGTICQG</sequence>
<keyword evidence="2" id="KW-0472">Membrane</keyword>
<dbReference type="InterPro" id="IPR012336">
    <property type="entry name" value="Thioredoxin-like_fold"/>
</dbReference>
<dbReference type="GeneID" id="76205565"/>
<gene>
    <name evidence="4" type="ORF">Vsou_00120</name>
</gene>
<keyword evidence="2" id="KW-0812">Transmembrane</keyword>
<reference evidence="5" key="1">
    <citation type="submission" date="2022-09" db="EMBL/GenBank/DDBJ databases">
        <title>Complete genome sequence of Vulcanisaeta souniana.</title>
        <authorList>
            <person name="Kato S."/>
            <person name="Itoh T."/>
            <person name="Ohkuma M."/>
        </authorList>
    </citation>
    <scope>NUCLEOTIDE SEQUENCE [LARGE SCALE GENOMIC DNA]</scope>
    <source>
        <strain evidence="5">JCM 11219</strain>
    </source>
</reference>
<organism evidence="4 5">
    <name type="scientific">Vulcanisaeta souniana JCM 11219</name>
    <dbReference type="NCBI Taxonomy" id="1293586"/>
    <lineage>
        <taxon>Archaea</taxon>
        <taxon>Thermoproteota</taxon>
        <taxon>Thermoprotei</taxon>
        <taxon>Thermoproteales</taxon>
        <taxon>Thermoproteaceae</taxon>
        <taxon>Vulcanisaeta</taxon>
    </lineage>
</organism>
<dbReference type="RefSeq" id="WP_188603414.1">
    <property type="nucleotide sequence ID" value="NZ_AP026830.1"/>
</dbReference>
<dbReference type="SUPFAM" id="SSF52833">
    <property type="entry name" value="Thioredoxin-like"/>
    <property type="match status" value="1"/>
</dbReference>
<evidence type="ECO:0000313" key="5">
    <source>
        <dbReference type="Proteomes" id="UP001060771"/>
    </source>
</evidence>
<dbReference type="EMBL" id="AP026830">
    <property type="protein sequence ID" value="BDR90919.1"/>
    <property type="molecule type" value="Genomic_DNA"/>
</dbReference>
<accession>A0ABM8BIZ3</accession>
<evidence type="ECO:0000313" key="4">
    <source>
        <dbReference type="EMBL" id="BDR90919.1"/>
    </source>
</evidence>
<keyword evidence="2" id="KW-1133">Transmembrane helix</keyword>
<evidence type="ECO:0000259" key="3">
    <source>
        <dbReference type="Pfam" id="PF13462"/>
    </source>
</evidence>
<evidence type="ECO:0000256" key="2">
    <source>
        <dbReference type="SAM" id="Phobius"/>
    </source>
</evidence>
<feature type="domain" description="Thioredoxin-like fold" evidence="3">
    <location>
        <begin position="239"/>
        <end position="290"/>
    </location>
</feature>